<dbReference type="AlphaFoldDB" id="A0A9P5Y949"/>
<keyword evidence="4" id="KW-1185">Reference proteome</keyword>
<feature type="region of interest" description="Disordered" evidence="1">
    <location>
        <begin position="19"/>
        <end position="47"/>
    </location>
</feature>
<name>A0A9P5Y949_9AGAR</name>
<dbReference type="GO" id="GO:0005634">
    <property type="term" value="C:nucleus"/>
    <property type="evidence" value="ECO:0007669"/>
    <property type="project" value="TreeGrafter"/>
</dbReference>
<dbReference type="Gene3D" id="3.40.50.10190">
    <property type="entry name" value="BRCT domain"/>
    <property type="match status" value="1"/>
</dbReference>
<dbReference type="EMBL" id="MU150254">
    <property type="protein sequence ID" value="KAF9464412.1"/>
    <property type="molecule type" value="Genomic_DNA"/>
</dbReference>
<protein>
    <recommendedName>
        <fullName evidence="2">BRCT domain-containing protein</fullName>
    </recommendedName>
</protein>
<accession>A0A9P5Y949</accession>
<feature type="compositionally biased region" description="Basic and acidic residues" evidence="1">
    <location>
        <begin position="27"/>
        <end position="37"/>
    </location>
</feature>
<dbReference type="OrthoDB" id="427711at2759"/>
<evidence type="ECO:0000256" key="1">
    <source>
        <dbReference type="SAM" id="MobiDB-lite"/>
    </source>
</evidence>
<dbReference type="GO" id="GO:0003887">
    <property type="term" value="F:DNA-directed DNA polymerase activity"/>
    <property type="evidence" value="ECO:0007669"/>
    <property type="project" value="TreeGrafter"/>
</dbReference>
<dbReference type="SUPFAM" id="SSF52113">
    <property type="entry name" value="BRCT domain"/>
    <property type="match status" value="1"/>
</dbReference>
<comment type="caution">
    <text evidence="3">The sequence shown here is derived from an EMBL/GenBank/DDBJ whole genome shotgun (WGS) entry which is preliminary data.</text>
</comment>
<dbReference type="InterPro" id="IPR001357">
    <property type="entry name" value="BRCT_dom"/>
</dbReference>
<reference evidence="3" key="1">
    <citation type="submission" date="2020-11" db="EMBL/GenBank/DDBJ databases">
        <authorList>
            <consortium name="DOE Joint Genome Institute"/>
            <person name="Ahrendt S."/>
            <person name="Riley R."/>
            <person name="Andreopoulos W."/>
            <person name="Labutti K."/>
            <person name="Pangilinan J."/>
            <person name="Ruiz-Duenas F.J."/>
            <person name="Barrasa J.M."/>
            <person name="Sanchez-Garcia M."/>
            <person name="Camarero S."/>
            <person name="Miyauchi S."/>
            <person name="Serrano A."/>
            <person name="Linde D."/>
            <person name="Babiker R."/>
            <person name="Drula E."/>
            <person name="Ayuso-Fernandez I."/>
            <person name="Pacheco R."/>
            <person name="Padilla G."/>
            <person name="Ferreira P."/>
            <person name="Barriuso J."/>
            <person name="Kellner H."/>
            <person name="Castanera R."/>
            <person name="Alfaro M."/>
            <person name="Ramirez L."/>
            <person name="Pisabarro A.G."/>
            <person name="Kuo A."/>
            <person name="Tritt A."/>
            <person name="Lipzen A."/>
            <person name="He G."/>
            <person name="Yan M."/>
            <person name="Ng V."/>
            <person name="Cullen D."/>
            <person name="Martin F."/>
            <person name="Rosso M.-N."/>
            <person name="Henrissat B."/>
            <person name="Hibbett D."/>
            <person name="Martinez A.T."/>
            <person name="Grigoriev I.V."/>
        </authorList>
    </citation>
    <scope>NUCLEOTIDE SEQUENCE</scope>
    <source>
        <strain evidence="3">CBS 247.69</strain>
    </source>
</reference>
<evidence type="ECO:0000259" key="2">
    <source>
        <dbReference type="PROSITE" id="PS50172"/>
    </source>
</evidence>
<evidence type="ECO:0000313" key="4">
    <source>
        <dbReference type="Proteomes" id="UP000807353"/>
    </source>
</evidence>
<dbReference type="PANTHER" id="PTHR45990:SF1">
    <property type="entry name" value="DNA REPAIR PROTEIN REV1"/>
    <property type="match status" value="1"/>
</dbReference>
<organism evidence="3 4">
    <name type="scientific">Collybia nuda</name>
    <dbReference type="NCBI Taxonomy" id="64659"/>
    <lineage>
        <taxon>Eukaryota</taxon>
        <taxon>Fungi</taxon>
        <taxon>Dikarya</taxon>
        <taxon>Basidiomycota</taxon>
        <taxon>Agaricomycotina</taxon>
        <taxon>Agaricomycetes</taxon>
        <taxon>Agaricomycetidae</taxon>
        <taxon>Agaricales</taxon>
        <taxon>Tricholomatineae</taxon>
        <taxon>Clitocybaceae</taxon>
        <taxon>Collybia</taxon>
    </lineage>
</organism>
<proteinExistence type="predicted"/>
<gene>
    <name evidence="3" type="ORF">BDZ94DRAFT_1256384</name>
</gene>
<dbReference type="GO" id="GO:0017125">
    <property type="term" value="F:deoxycytidyl transferase activity"/>
    <property type="evidence" value="ECO:0007669"/>
    <property type="project" value="TreeGrafter"/>
</dbReference>
<dbReference type="Proteomes" id="UP000807353">
    <property type="component" value="Unassembled WGS sequence"/>
</dbReference>
<dbReference type="PANTHER" id="PTHR45990">
    <property type="entry name" value="DNA REPAIR PROTEIN REV1"/>
    <property type="match status" value="1"/>
</dbReference>
<feature type="domain" description="BRCT" evidence="2">
    <location>
        <begin position="121"/>
        <end position="214"/>
    </location>
</feature>
<sequence length="228" mass="25963">MEQYFPIISKHSALWKVEKHRRTTKHSPYERKLKQGSDVDDPLPADLKPSPSTITKFLLATLADQSNPITHSDIGERSGRIVSTSTGHQVSEGQRDRRLYFEDRQEKLTHQWSVESPVANDEHQVLKNVRVYINGVLSGTTDIEMKRIIIRAGGQVVLTATACTHILTSQHLSGSKTQRIITSRSRSRVQVVKPEWVFDSIAAGKKRPEREYEVIKDTTMKSIYDMLK</sequence>
<dbReference type="GO" id="GO:0070987">
    <property type="term" value="P:error-free translesion synthesis"/>
    <property type="evidence" value="ECO:0007669"/>
    <property type="project" value="TreeGrafter"/>
</dbReference>
<evidence type="ECO:0000313" key="3">
    <source>
        <dbReference type="EMBL" id="KAF9464412.1"/>
    </source>
</evidence>
<dbReference type="InterPro" id="IPR036420">
    <property type="entry name" value="BRCT_dom_sf"/>
</dbReference>
<dbReference type="Pfam" id="PF16589">
    <property type="entry name" value="BRCT_2"/>
    <property type="match status" value="1"/>
</dbReference>
<dbReference type="GO" id="GO:0042276">
    <property type="term" value="P:error-prone translesion synthesis"/>
    <property type="evidence" value="ECO:0007669"/>
    <property type="project" value="TreeGrafter"/>
</dbReference>
<dbReference type="SMART" id="SM00292">
    <property type="entry name" value="BRCT"/>
    <property type="match status" value="1"/>
</dbReference>
<dbReference type="PROSITE" id="PS50172">
    <property type="entry name" value="BRCT"/>
    <property type="match status" value="1"/>
</dbReference>